<dbReference type="Gene3D" id="1.20.58.530">
    <property type="match status" value="1"/>
</dbReference>
<keyword evidence="2 6" id="KW-0067">ATP-binding</keyword>
<feature type="domain" description="MyTH4" evidence="8">
    <location>
        <begin position="1263"/>
        <end position="1411"/>
    </location>
</feature>
<keyword evidence="3 6" id="KW-0518">Myosin</keyword>
<keyword evidence="7" id="KW-0175">Coiled coil</keyword>
<evidence type="ECO:0000256" key="4">
    <source>
        <dbReference type="ARBA" id="ARBA00023175"/>
    </source>
</evidence>
<dbReference type="SUPFAM" id="SSF52540">
    <property type="entry name" value="P-loop containing nucleoside triphosphate hydrolases"/>
    <property type="match status" value="1"/>
</dbReference>
<keyword evidence="1 6" id="KW-0547">Nucleotide-binding</keyword>
<name>A0ABP0ILD9_9DINO</name>
<comment type="similarity">
    <text evidence="6">Belongs to the TRAFAC class myosin-kinesin ATPase superfamily. Myosin family.</text>
</comment>
<dbReference type="SMART" id="SM00139">
    <property type="entry name" value="MyTH4"/>
    <property type="match status" value="1"/>
</dbReference>
<evidence type="ECO:0000259" key="9">
    <source>
        <dbReference type="PROSITE" id="PS51456"/>
    </source>
</evidence>
<dbReference type="PANTHER" id="PTHR13140:SF706">
    <property type="entry name" value="DILUTE CLASS UNCONVENTIONAL MYOSIN, ISOFORM C"/>
    <property type="match status" value="1"/>
</dbReference>
<keyword evidence="5 6" id="KW-0009">Actin-binding</keyword>
<feature type="binding site" evidence="6">
    <location>
        <begin position="161"/>
        <end position="168"/>
    </location>
    <ligand>
        <name>ATP</name>
        <dbReference type="ChEBI" id="CHEBI:30616"/>
    </ligand>
</feature>
<keyword evidence="4 6" id="KW-0505">Motor protein</keyword>
<dbReference type="Gene3D" id="1.25.40.530">
    <property type="entry name" value="MyTH4 domain"/>
    <property type="match status" value="1"/>
</dbReference>
<gene>
    <name evidence="10" type="ORF">SCF082_LOCUS7740</name>
</gene>
<dbReference type="Gene3D" id="3.40.850.10">
    <property type="entry name" value="Kinesin motor domain"/>
    <property type="match status" value="1"/>
</dbReference>
<evidence type="ECO:0000256" key="5">
    <source>
        <dbReference type="ARBA" id="ARBA00023203"/>
    </source>
</evidence>
<dbReference type="Proteomes" id="UP001642464">
    <property type="component" value="Unassembled WGS sequence"/>
</dbReference>
<dbReference type="Gene3D" id="1.20.120.720">
    <property type="entry name" value="Myosin VI head, motor domain, U50 subdomain"/>
    <property type="match status" value="1"/>
</dbReference>
<dbReference type="PRINTS" id="PR00193">
    <property type="entry name" value="MYOSINHEAVY"/>
</dbReference>
<proteinExistence type="inferred from homology"/>
<evidence type="ECO:0000256" key="1">
    <source>
        <dbReference type="ARBA" id="ARBA00022741"/>
    </source>
</evidence>
<sequence length="1807" mass="204522">MPTFSSESYVWLEDEDDMYVPAKVASTFESGKSGQVYLVQDGVVPKGARTVKVSAGAGVWRMDEQSLEPIEDMVQLKQLEEPEILHNLRMRYERDEIYTRVSKILVSLNPFQMLPIYSPQVMDDYLRNGSRDLAPHVYGVADDAYRAMSGNKRDQSCIVSGESGAGKTEATKLFLQYIAEKSRREAPRSAAKVGKDGKEEESIQHKVLEANPLMEAFGNAKTVRNDNSSRFGKWIEIQFSNTGEIIGGSIENYLLEKSRLVKQGEGERNYHIFYQLCAAGNVDPDVKEMYQLSDASQYFYLNQSKKTSIEIDGVDDADEWKSTKMAMDVISMKDKDREKMLTLVAGIMHLGNIRFGAGKSEGTSLILNEEMVSLAAEQLGTDSSKLSKALTKNKLRVGSEVVEPDNDPAKAADARDALAKQIYASLFDWLIERINKSLGQQKNFSHNIGVLDIFGFESFEINSFEQLCINYCNEKLQGHFNDHIFKLEMAEYKKEGVNCDKIDFKDNSETIALIDGKGGKGILGKVAEEIKRAQKTDDDGKLLAQIRDMERESDGKVHAPSVKEIKKRPHLNHAFVFVHFAGPVEYDVRGFIEKNRDILQLGLYEIGVNSGNSLLKKLFQEKVSQDVKKTPLGIQFQQQLSKLMKKLETTEPHFVRCIKPNKKKAAATFTSKMVMDQLRYAGVLEVCRIRKLGYPVRRDFNEFLNTYSCLVSGKPSNVKALCKALEGEGILDSNEYQIGKNKVFMRDEQFEVLQARYEVEVRKYMIKIQRFVRMCLAVKKKAKWDKIRKAVKKAAKKGNVEELEAALLQVGELPYGGRHLQDIDEAQERLEELHEQNRIAEMLEAAIESKDLTEIKRALKAAEEKGMGKSDLANEARKLIKKIMDEKKLRDDLRAAVEKGDTAGLEAALKKAEKAGIGASVEARDATAVLDRLKEEEYTRKELKKAIGQKDAANIRKHMNKMVELGCRDDPLVKDGEAVVKEVAKASKEQEQRQQRLVVELEEAMESQDLARLNELEIEVLQLNMGSDRTVKEAMKMRKALEKNVEVSGALSAEIRAVKYKAGTNEGISAADINSLGSALDDATKNGVAKDHPSVVEAEALLERLEQQLEVQKDVDGIVREIDSIQGSKGEKGAKKKEKKEVIVATLEACSRFGIETGNAKKLRYWLNDLETAEADKNAEALAKTRQKNLDRLKEASKDEVEEQAMQRLAKLSSDRHRKLIDTAKDDQVYDLKKFYKIRTNEDFTEPLPQEERALAAKLKLWSRSKPIPKSLTVLSEEQNRTALRINRAILQYCGDMSTSFPATLAQYMLVKGLEDPQMCDEIFMQLCKHVFANPRPESSDRAWLLMCMASKTFPPTEQFAPHLVNFLLKHQNLPGLPGNYARLCIVQLDATIELGPSWFKPNLEEIQAYRKRPPILATINLVTGDVLQYPVGPELRVAQVLEIIRRSQNIVEEDIETPVWGIFVKDAKENGKASPRDRLKRFYQKYNPDKIKHIDLFLQHWQGKEEELFAKLVDKYGPEPDEEEQVKKGKKLLSVPVTSAMSAAKMLGLTSTKKAPPAPKVAWALPWWSHLGDVYLRMTTQGKEPVFEFKRRLFLPNMDKDELLYHQLLHDVQTGDLAFNEEVEVAELALIAVAMQQDSKKPPKVEKLAEAGLTKYMSSYWRRRKSPDDWARVAVNAAEKLPRNEKKLIARFIQICENSPVYGMCLFMGRRNDGNEDFTIGIDAFGVHFISRVEGSVKVVDSYLYKNIMKYGSTVSFFWLQINAADSKKKKGVFATQGSNLLIYTLQSWEIYEVVFDFTHAPTDEE</sequence>
<dbReference type="InterPro" id="IPR036961">
    <property type="entry name" value="Kinesin_motor_dom_sf"/>
</dbReference>
<keyword evidence="11" id="KW-1185">Reference proteome</keyword>
<dbReference type="Pfam" id="PF00063">
    <property type="entry name" value="Myosin_head"/>
    <property type="match status" value="1"/>
</dbReference>
<feature type="region of interest" description="Actin-binding" evidence="6">
    <location>
        <begin position="640"/>
        <end position="662"/>
    </location>
</feature>
<evidence type="ECO:0000256" key="7">
    <source>
        <dbReference type="SAM" id="Coils"/>
    </source>
</evidence>
<dbReference type="InterPro" id="IPR019748">
    <property type="entry name" value="FERM_central"/>
</dbReference>
<dbReference type="CDD" id="cd00124">
    <property type="entry name" value="MYSc"/>
    <property type="match status" value="1"/>
</dbReference>
<feature type="coiled-coil region" evidence="7">
    <location>
        <begin position="816"/>
        <end position="865"/>
    </location>
</feature>
<reference evidence="10 11" key="1">
    <citation type="submission" date="2024-02" db="EMBL/GenBank/DDBJ databases">
        <authorList>
            <person name="Chen Y."/>
            <person name="Shah S."/>
            <person name="Dougan E. K."/>
            <person name="Thang M."/>
            <person name="Chan C."/>
        </authorList>
    </citation>
    <scope>NUCLEOTIDE SEQUENCE [LARGE SCALE GENOMIC DNA]</scope>
</reference>
<evidence type="ECO:0000256" key="3">
    <source>
        <dbReference type="ARBA" id="ARBA00023123"/>
    </source>
</evidence>
<dbReference type="Gene3D" id="1.20.5.4820">
    <property type="match status" value="1"/>
</dbReference>
<dbReference type="CDD" id="cd14473">
    <property type="entry name" value="FERM_B-lobe"/>
    <property type="match status" value="1"/>
</dbReference>
<comment type="caution">
    <text evidence="10">The sequence shown here is derived from an EMBL/GenBank/DDBJ whole genome shotgun (WGS) entry which is preliminary data.</text>
</comment>
<dbReference type="PROSITE" id="PS51456">
    <property type="entry name" value="MYOSIN_MOTOR"/>
    <property type="match status" value="1"/>
</dbReference>
<dbReference type="InterPro" id="IPR038185">
    <property type="entry name" value="MyTH4_dom_sf"/>
</dbReference>
<dbReference type="InterPro" id="IPR027417">
    <property type="entry name" value="P-loop_NTPase"/>
</dbReference>
<dbReference type="InterPro" id="IPR001609">
    <property type="entry name" value="Myosin_head_motor_dom-like"/>
</dbReference>
<dbReference type="EMBL" id="CAXAMM010004406">
    <property type="protein sequence ID" value="CAK9003425.1"/>
    <property type="molecule type" value="Genomic_DNA"/>
</dbReference>
<dbReference type="PROSITE" id="PS51016">
    <property type="entry name" value="MYTH4"/>
    <property type="match status" value="1"/>
</dbReference>
<protein>
    <submittedName>
        <fullName evidence="10">High molecular weight form of myosin-1 (High molecular weight form of myosin I) (HMWMI)</fullName>
    </submittedName>
</protein>
<dbReference type="Pfam" id="PF00784">
    <property type="entry name" value="MyTH4"/>
    <property type="match status" value="1"/>
</dbReference>
<evidence type="ECO:0000259" key="8">
    <source>
        <dbReference type="PROSITE" id="PS51016"/>
    </source>
</evidence>
<dbReference type="SMART" id="SM00242">
    <property type="entry name" value="MYSc"/>
    <property type="match status" value="1"/>
</dbReference>
<dbReference type="Gene3D" id="1.10.10.820">
    <property type="match status" value="1"/>
</dbReference>
<feature type="domain" description="Myosin motor" evidence="9">
    <location>
        <begin position="68"/>
        <end position="758"/>
    </location>
</feature>
<accession>A0ABP0ILD9</accession>
<organism evidence="10 11">
    <name type="scientific">Durusdinium trenchii</name>
    <dbReference type="NCBI Taxonomy" id="1381693"/>
    <lineage>
        <taxon>Eukaryota</taxon>
        <taxon>Sar</taxon>
        <taxon>Alveolata</taxon>
        <taxon>Dinophyceae</taxon>
        <taxon>Suessiales</taxon>
        <taxon>Symbiodiniaceae</taxon>
        <taxon>Durusdinium</taxon>
    </lineage>
</organism>
<evidence type="ECO:0000256" key="2">
    <source>
        <dbReference type="ARBA" id="ARBA00022840"/>
    </source>
</evidence>
<dbReference type="PANTHER" id="PTHR13140">
    <property type="entry name" value="MYOSIN"/>
    <property type="match status" value="1"/>
</dbReference>
<evidence type="ECO:0000256" key="6">
    <source>
        <dbReference type="PROSITE-ProRule" id="PRU00782"/>
    </source>
</evidence>
<evidence type="ECO:0000313" key="10">
    <source>
        <dbReference type="EMBL" id="CAK9003425.1"/>
    </source>
</evidence>
<evidence type="ECO:0000313" key="11">
    <source>
        <dbReference type="Proteomes" id="UP001642464"/>
    </source>
</evidence>
<dbReference type="InterPro" id="IPR000857">
    <property type="entry name" value="MyTH4_dom"/>
</dbReference>